<accession>A0A9X2H987</accession>
<feature type="short sequence motif" description="HXTX 2" evidence="2">
    <location>
        <begin position="120"/>
        <end position="123"/>
    </location>
</feature>
<evidence type="ECO:0000313" key="4">
    <source>
        <dbReference type="EMBL" id="MCP3056616.1"/>
    </source>
</evidence>
<evidence type="ECO:0000256" key="3">
    <source>
        <dbReference type="SAM" id="MobiDB-lite"/>
    </source>
</evidence>
<keyword evidence="1 2" id="KW-0378">Hydrolase</keyword>
<dbReference type="EC" id="3.1.4.58" evidence="2"/>
<comment type="caution">
    <text evidence="4">The sequence shown here is derived from an EMBL/GenBank/DDBJ whole genome shotgun (WGS) entry which is preliminary data.</text>
</comment>
<comment type="catalytic activity">
    <reaction evidence="2">
        <text>a 3'-end 2',3'-cyclophospho-ribonucleotide-RNA + H2O = a 3'-end 2'-phospho-ribonucleotide-RNA + H(+)</text>
        <dbReference type="Rhea" id="RHEA:11828"/>
        <dbReference type="Rhea" id="RHEA-COMP:10464"/>
        <dbReference type="Rhea" id="RHEA-COMP:17353"/>
        <dbReference type="ChEBI" id="CHEBI:15377"/>
        <dbReference type="ChEBI" id="CHEBI:15378"/>
        <dbReference type="ChEBI" id="CHEBI:83064"/>
        <dbReference type="ChEBI" id="CHEBI:173113"/>
        <dbReference type="EC" id="3.1.4.58"/>
    </reaction>
</comment>
<dbReference type="Pfam" id="PF13563">
    <property type="entry name" value="2_5_RNA_ligase2"/>
    <property type="match status" value="1"/>
</dbReference>
<name>A0A9X2H987_9HYPH</name>
<dbReference type="EMBL" id="JALHBS010000103">
    <property type="protein sequence ID" value="MCP3056616.1"/>
    <property type="molecule type" value="Genomic_DNA"/>
</dbReference>
<sequence length="214" mass="23641">MPRLFTALEIPQDIALSLSFLRGGLPSARWIDPQNYHLTLRFIGDVESRLADEIVASLDRVDRPAFSLALSGVAAFGTRKPHSIYAGVEASPELCELQAEIERICRRLGLPADQRKFVPHVTLARLRQPKSAEVAHFLATRGDFRTPPFPAERFGLYSARDSVGGGPYVLEEAFSLRTRTHSAKRLARPGSGDHAHRLTRSARPAASMAMNRTS</sequence>
<comment type="function">
    <text evidence="2">Hydrolyzes RNA 2',3'-cyclic phosphodiester to an RNA 2'-phosphomonoester.</text>
</comment>
<dbReference type="GO" id="GO:0004113">
    <property type="term" value="F:2',3'-cyclic-nucleotide 3'-phosphodiesterase activity"/>
    <property type="evidence" value="ECO:0007669"/>
    <property type="project" value="InterPro"/>
</dbReference>
<dbReference type="AlphaFoldDB" id="A0A9X2H987"/>
<gene>
    <name evidence="4" type="primary">thpR</name>
    <name evidence="4" type="ORF">MJ956_15885</name>
</gene>
<feature type="active site" description="Proton donor" evidence="2">
    <location>
        <position position="37"/>
    </location>
</feature>
<feature type="region of interest" description="Disordered" evidence="3">
    <location>
        <begin position="183"/>
        <end position="214"/>
    </location>
</feature>
<dbReference type="PANTHER" id="PTHR35561">
    <property type="entry name" value="RNA 2',3'-CYCLIC PHOSPHODIESTERASE"/>
    <property type="match status" value="1"/>
</dbReference>
<dbReference type="Gene3D" id="3.90.1140.10">
    <property type="entry name" value="Cyclic phosphodiesterase"/>
    <property type="match status" value="1"/>
</dbReference>
<dbReference type="NCBIfam" id="TIGR02258">
    <property type="entry name" value="2_5_ligase"/>
    <property type="match status" value="1"/>
</dbReference>
<dbReference type="HAMAP" id="MF_01940">
    <property type="entry name" value="RNA_CPDase"/>
    <property type="match status" value="1"/>
</dbReference>
<evidence type="ECO:0000256" key="1">
    <source>
        <dbReference type="ARBA" id="ARBA00022801"/>
    </source>
</evidence>
<protein>
    <recommendedName>
        <fullName evidence="2">RNA 2',3'-cyclic phosphodiesterase</fullName>
        <shortName evidence="2">RNA 2',3'-CPDase</shortName>
        <ecNumber evidence="2">3.1.4.58</ecNumber>
    </recommendedName>
</protein>
<comment type="similarity">
    <text evidence="2">Belongs to the 2H phosphoesterase superfamily. ThpR family.</text>
</comment>
<evidence type="ECO:0000256" key="2">
    <source>
        <dbReference type="HAMAP-Rule" id="MF_01940"/>
    </source>
</evidence>
<dbReference type="GO" id="GO:0008664">
    <property type="term" value="F:RNA 2',3'-cyclic 3'-phosphodiesterase activity"/>
    <property type="evidence" value="ECO:0007669"/>
    <property type="project" value="UniProtKB-EC"/>
</dbReference>
<keyword evidence="5" id="KW-1185">Reference proteome</keyword>
<feature type="active site" description="Proton acceptor" evidence="2">
    <location>
        <position position="120"/>
    </location>
</feature>
<dbReference type="InterPro" id="IPR009097">
    <property type="entry name" value="Cyclic_Pdiesterase"/>
</dbReference>
<dbReference type="Proteomes" id="UP001155220">
    <property type="component" value="Unassembled WGS sequence"/>
</dbReference>
<dbReference type="SUPFAM" id="SSF55144">
    <property type="entry name" value="LigT-like"/>
    <property type="match status" value="1"/>
</dbReference>
<evidence type="ECO:0000313" key="5">
    <source>
        <dbReference type="Proteomes" id="UP001155220"/>
    </source>
</evidence>
<dbReference type="PANTHER" id="PTHR35561:SF1">
    <property type="entry name" value="RNA 2',3'-CYCLIC PHOSPHODIESTERASE"/>
    <property type="match status" value="1"/>
</dbReference>
<dbReference type="RefSeq" id="WP_253965420.1">
    <property type="nucleotide sequence ID" value="NZ_JALHBS010000103.1"/>
</dbReference>
<dbReference type="InterPro" id="IPR004175">
    <property type="entry name" value="RNA_CPDase"/>
</dbReference>
<organism evidence="4 5">
    <name type="scientific">Aurantimonas marianensis</name>
    <dbReference type="NCBI Taxonomy" id="2920428"/>
    <lineage>
        <taxon>Bacteria</taxon>
        <taxon>Pseudomonadati</taxon>
        <taxon>Pseudomonadota</taxon>
        <taxon>Alphaproteobacteria</taxon>
        <taxon>Hyphomicrobiales</taxon>
        <taxon>Aurantimonadaceae</taxon>
        <taxon>Aurantimonas</taxon>
    </lineage>
</organism>
<reference evidence="4" key="1">
    <citation type="submission" date="2022-03" db="EMBL/GenBank/DDBJ databases">
        <title>Aurantimonas Liuensis sp. Nov., isolated from the hadal seawater of the Mariana Trench.</title>
        <authorList>
            <person name="Liu R."/>
        </authorList>
    </citation>
    <scope>NUCLEOTIDE SEQUENCE</scope>
    <source>
        <strain evidence="4">LRZ36</strain>
    </source>
</reference>
<proteinExistence type="inferred from homology"/>
<feature type="short sequence motif" description="HXTX 1" evidence="2">
    <location>
        <begin position="37"/>
        <end position="40"/>
    </location>
</feature>